<sequence length="129" mass="14347">MSTGTARQRAIGRALTVLLPAVPYSDSEPIRTAAQAPHMKTLPPSVAVWLATVAHVRHVYTDYDALRDEGYDKDSARFFVLDAINAKLTEWRATRLLSADQEDQPFAQHPSSDRFAATLSHKGRREDDA</sequence>
<name>A0A2S9IXF9_9HYPH</name>
<reference evidence="3 4" key="1">
    <citation type="submission" date="2018-02" db="EMBL/GenBank/DDBJ databases">
        <title>The draft genome of Phyllobacterium sp. 1N-3.</title>
        <authorList>
            <person name="Liu L."/>
            <person name="Li L."/>
            <person name="Zhang X."/>
            <person name="Wang T."/>
            <person name="Liang L."/>
        </authorList>
    </citation>
    <scope>NUCLEOTIDE SEQUENCE [LARGE SCALE GENOMIC DNA]</scope>
    <source>
        <strain evidence="3 4">1N-3</strain>
    </source>
</reference>
<gene>
    <name evidence="3" type="ORF">C5748_03080</name>
</gene>
<accession>A0A2S9IXF9</accession>
<evidence type="ECO:0000313" key="3">
    <source>
        <dbReference type="EMBL" id="PRD45216.1"/>
    </source>
</evidence>
<evidence type="ECO:0000259" key="2">
    <source>
        <dbReference type="Pfam" id="PF10056"/>
    </source>
</evidence>
<dbReference type="Pfam" id="PF10056">
    <property type="entry name" value="DUF2293"/>
    <property type="match status" value="1"/>
</dbReference>
<dbReference type="Proteomes" id="UP000239434">
    <property type="component" value="Unassembled WGS sequence"/>
</dbReference>
<feature type="domain" description="DUF2293" evidence="2">
    <location>
        <begin position="15"/>
        <end position="92"/>
    </location>
</feature>
<evidence type="ECO:0000256" key="1">
    <source>
        <dbReference type="SAM" id="MobiDB-lite"/>
    </source>
</evidence>
<comment type="caution">
    <text evidence="3">The sequence shown here is derived from an EMBL/GenBank/DDBJ whole genome shotgun (WGS) entry which is preliminary data.</text>
</comment>
<proteinExistence type="predicted"/>
<dbReference type="AlphaFoldDB" id="A0A2S9IXF9"/>
<protein>
    <submittedName>
        <fullName evidence="3">DUF2293 domain-containing protein</fullName>
    </submittedName>
</protein>
<dbReference type="InterPro" id="IPR018744">
    <property type="entry name" value="DUF2293"/>
</dbReference>
<feature type="region of interest" description="Disordered" evidence="1">
    <location>
        <begin position="102"/>
        <end position="129"/>
    </location>
</feature>
<organism evidence="3 4">
    <name type="scientific">Phyllobacterium phragmitis</name>
    <dbReference type="NCBI Taxonomy" id="2670329"/>
    <lineage>
        <taxon>Bacteria</taxon>
        <taxon>Pseudomonadati</taxon>
        <taxon>Pseudomonadota</taxon>
        <taxon>Alphaproteobacteria</taxon>
        <taxon>Hyphomicrobiales</taxon>
        <taxon>Phyllobacteriaceae</taxon>
        <taxon>Phyllobacterium</taxon>
    </lineage>
</organism>
<keyword evidence="4" id="KW-1185">Reference proteome</keyword>
<dbReference type="EMBL" id="PVBR01000002">
    <property type="protein sequence ID" value="PRD45216.1"/>
    <property type="molecule type" value="Genomic_DNA"/>
</dbReference>
<evidence type="ECO:0000313" key="4">
    <source>
        <dbReference type="Proteomes" id="UP000239434"/>
    </source>
</evidence>
<dbReference type="InterPro" id="IPR017044">
    <property type="entry name" value="UCP036238"/>
</dbReference>
<dbReference type="PIRSF" id="PIRSF036238">
    <property type="entry name" value="UCP036238"/>
    <property type="match status" value="1"/>
</dbReference>